<dbReference type="Pfam" id="PF13304">
    <property type="entry name" value="AAA_21"/>
    <property type="match status" value="1"/>
</dbReference>
<dbReference type="FunFam" id="3.40.50.300:FF:002534">
    <property type="entry name" value="Putative RecF protein"/>
    <property type="match status" value="1"/>
</dbReference>
<organism evidence="2 3">
    <name type="scientific">Thiothrix nivea (strain ATCC 35100 / DSM 5205 / JP2)</name>
    <dbReference type="NCBI Taxonomy" id="870187"/>
    <lineage>
        <taxon>Bacteria</taxon>
        <taxon>Pseudomonadati</taxon>
        <taxon>Pseudomonadota</taxon>
        <taxon>Gammaproteobacteria</taxon>
        <taxon>Thiotrichales</taxon>
        <taxon>Thiotrichaceae</taxon>
        <taxon>Thiothrix</taxon>
    </lineage>
</organism>
<protein>
    <submittedName>
        <fullName evidence="2">SMC domain-containing protein</fullName>
    </submittedName>
</protein>
<dbReference type="InterPro" id="IPR027417">
    <property type="entry name" value="P-loop_NTPase"/>
</dbReference>
<dbReference type="EMBL" id="JH651384">
    <property type="protein sequence ID" value="EIJ35609.1"/>
    <property type="molecule type" value="Genomic_DNA"/>
</dbReference>
<dbReference type="GO" id="GO:0005524">
    <property type="term" value="F:ATP binding"/>
    <property type="evidence" value="ECO:0007669"/>
    <property type="project" value="InterPro"/>
</dbReference>
<name>A0A656HK14_THINJ</name>
<accession>A0A656HK14</accession>
<dbReference type="Gene3D" id="3.40.50.300">
    <property type="entry name" value="P-loop containing nucleotide triphosphate hydrolases"/>
    <property type="match status" value="2"/>
</dbReference>
<dbReference type="OrthoDB" id="104167at2"/>
<dbReference type="PIRSF" id="PIRSF029347">
    <property type="entry name" value="RecF"/>
    <property type="match status" value="1"/>
</dbReference>
<gene>
    <name evidence="2" type="ORF">Thini_3084</name>
</gene>
<dbReference type="GO" id="GO:0016887">
    <property type="term" value="F:ATP hydrolysis activity"/>
    <property type="evidence" value="ECO:0007669"/>
    <property type="project" value="InterPro"/>
</dbReference>
<proteinExistence type="predicted"/>
<dbReference type="Proteomes" id="UP000005317">
    <property type="component" value="Unassembled WGS sequence"/>
</dbReference>
<sequence length="391" mass="43305">MLHTLAIANYRSLLKLTIPLGQLNLITGANGSGKSNLYRALRLLAETAQGGVVNALAREGGLDSTLWAGPERFSRDMLSGEAPIEGTVRKRVRLRLGFAGKDFGYAIALGLPVPSASRFTRDPEIKHECIWGGDHYRPATALVERDNTVVKVREGRKWSVMTQHLNHFDSMFSQTADPARTPETLQLRETIRNWRFYDYFRTDADAPARQPQLGTRTPVLHHDGRDLAAALQTIREIGNPQALEQAISDAFPGARLRIKSPEEGGDGRFALEFYQHGLVRPLTGAELSDGTLRYLLLVAALLTPRPPPLLVLNEPETSLHPDLLPALARLIIHAAGQTQVWVVSHASRLIAALEEAPACHTLALEKHLGQTQVQGLRMLDEPPWHWPDGRY</sequence>
<dbReference type="SUPFAM" id="SSF52540">
    <property type="entry name" value="P-loop containing nucleoside triphosphate hydrolases"/>
    <property type="match status" value="1"/>
</dbReference>
<evidence type="ECO:0000313" key="3">
    <source>
        <dbReference type="Proteomes" id="UP000005317"/>
    </source>
</evidence>
<dbReference type="AlphaFoldDB" id="A0A656HK14"/>
<reference evidence="3" key="1">
    <citation type="journal article" date="2011" name="Stand. Genomic Sci.">
        <title>Genome sequence of the filamentous, gliding Thiothrix nivea neotype strain (JP2(T)).</title>
        <authorList>
            <person name="Lapidus A."/>
            <person name="Nolan M."/>
            <person name="Lucas S."/>
            <person name="Glavina Del Rio T."/>
            <person name="Tice H."/>
            <person name="Cheng J.F."/>
            <person name="Tapia R."/>
            <person name="Han C."/>
            <person name="Goodwin L."/>
            <person name="Pitluck S."/>
            <person name="Liolios K."/>
            <person name="Pagani I."/>
            <person name="Ivanova N."/>
            <person name="Huntemann M."/>
            <person name="Mavromatis K."/>
            <person name="Mikhailova N."/>
            <person name="Pati A."/>
            <person name="Chen A."/>
            <person name="Palaniappan K."/>
            <person name="Land M."/>
            <person name="Brambilla E.M."/>
            <person name="Rohde M."/>
            <person name="Abt B."/>
            <person name="Verbarg S."/>
            <person name="Goker M."/>
            <person name="Bristow J."/>
            <person name="Eisen J.A."/>
            <person name="Markowitz V."/>
            <person name="Hugenholtz P."/>
            <person name="Kyrpides N.C."/>
            <person name="Klenk H.P."/>
            <person name="Woyke T."/>
        </authorList>
    </citation>
    <scope>NUCLEOTIDE SEQUENCE [LARGE SCALE GENOMIC DNA]</scope>
    <source>
        <strain evidence="3">ATCC 35100 / DSM 5205 / JP2</strain>
    </source>
</reference>
<evidence type="ECO:0000313" key="2">
    <source>
        <dbReference type="EMBL" id="EIJ35609.1"/>
    </source>
</evidence>
<dbReference type="GO" id="GO:0006302">
    <property type="term" value="P:double-strand break repair"/>
    <property type="evidence" value="ECO:0007669"/>
    <property type="project" value="TreeGrafter"/>
</dbReference>
<dbReference type="PANTHER" id="PTHR32182">
    <property type="entry name" value="DNA REPLICATION AND REPAIR PROTEIN RECF"/>
    <property type="match status" value="1"/>
</dbReference>
<dbReference type="FunFam" id="3.40.50.300:FF:002708">
    <property type="entry name" value="FeS assembly ATPase SufC"/>
    <property type="match status" value="1"/>
</dbReference>
<keyword evidence="3" id="KW-1185">Reference proteome</keyword>
<dbReference type="InterPro" id="IPR003959">
    <property type="entry name" value="ATPase_AAA_core"/>
</dbReference>
<feature type="domain" description="ATPase AAA-type core" evidence="1">
    <location>
        <begin position="23"/>
        <end position="346"/>
    </location>
</feature>
<evidence type="ECO:0000259" key="1">
    <source>
        <dbReference type="Pfam" id="PF13304"/>
    </source>
</evidence>
<dbReference type="GO" id="GO:0000731">
    <property type="term" value="P:DNA synthesis involved in DNA repair"/>
    <property type="evidence" value="ECO:0007669"/>
    <property type="project" value="TreeGrafter"/>
</dbReference>
<dbReference type="PANTHER" id="PTHR32182:SF25">
    <property type="entry name" value="SLR1056 PROTEIN"/>
    <property type="match status" value="1"/>
</dbReference>
<dbReference type="InterPro" id="IPR014555">
    <property type="entry name" value="RecF-like"/>
</dbReference>
<dbReference type="RefSeq" id="WP_002709509.1">
    <property type="nucleotide sequence ID" value="NZ_JH651384.1"/>
</dbReference>